<feature type="transmembrane region" description="Helical" evidence="8">
    <location>
        <begin position="369"/>
        <end position="391"/>
    </location>
</feature>
<feature type="transmembrane region" description="Helical" evidence="8">
    <location>
        <begin position="343"/>
        <end position="363"/>
    </location>
</feature>
<feature type="transmembrane region" description="Helical" evidence="8">
    <location>
        <begin position="250"/>
        <end position="269"/>
    </location>
</feature>
<dbReference type="InterPro" id="IPR036259">
    <property type="entry name" value="MFS_trans_sf"/>
</dbReference>
<evidence type="ECO:0000256" key="2">
    <source>
        <dbReference type="ARBA" id="ARBA00008335"/>
    </source>
</evidence>
<evidence type="ECO:0000313" key="10">
    <source>
        <dbReference type="EMBL" id="MDO6542974.1"/>
    </source>
</evidence>
<feature type="transmembrane region" description="Helical" evidence="8">
    <location>
        <begin position="219"/>
        <end position="238"/>
    </location>
</feature>
<evidence type="ECO:0000256" key="3">
    <source>
        <dbReference type="ARBA" id="ARBA00022448"/>
    </source>
</evidence>
<feature type="transmembrane region" description="Helical" evidence="8">
    <location>
        <begin position="12"/>
        <end position="30"/>
    </location>
</feature>
<dbReference type="Pfam" id="PF07690">
    <property type="entry name" value="MFS_1"/>
    <property type="match status" value="1"/>
</dbReference>
<feature type="transmembrane region" description="Helical" evidence="8">
    <location>
        <begin position="308"/>
        <end position="331"/>
    </location>
</feature>
<accession>A0AAW7Y886</accession>
<dbReference type="AlphaFoldDB" id="A0AAW7Y886"/>
<keyword evidence="7 8" id="KW-0472">Membrane</keyword>
<sequence>MIQVGTAPYKKATFALALGSFLVFCNLYLFQPVLPVMAEQFSVSATKVNWLLAAGTFSLALTLVPWAIASESVGRYRIMLVSLFLLPIVGLLMLWADSLFLLSLARALMGMALAGFAAVAVAYMAEEFSTKALMLAVGTYISANSLGGIFGRLFGGITTEYWGWQVAVVGMATFSFIGACIVWWLLPKQQNFSPPKHGFSRAQFRAQHRFIVQHLRQRSLWLAMLIGGINFALFVNLYSVMGFRLVAPPYSMPLSITSMIFLCYLSGTITAKLSGRWSQSFTVTSGMLLGSSVSLAGMWVAAIESIPAMLIGLLLISSGAFFTHSLAYAWVSRKAKSAKATATALYLVHYYVGGSVGGFYLIACWQHGAWYGVVAGGMVLYMMLFTLCVWLRRYEKQTVDASQVSSLT</sequence>
<evidence type="ECO:0000256" key="1">
    <source>
        <dbReference type="ARBA" id="ARBA00004651"/>
    </source>
</evidence>
<organism evidence="10 11">
    <name type="scientific">Photobacterium sanguinicancri</name>
    <dbReference type="NCBI Taxonomy" id="875932"/>
    <lineage>
        <taxon>Bacteria</taxon>
        <taxon>Pseudomonadati</taxon>
        <taxon>Pseudomonadota</taxon>
        <taxon>Gammaproteobacteria</taxon>
        <taxon>Vibrionales</taxon>
        <taxon>Vibrionaceae</taxon>
        <taxon>Photobacterium</taxon>
    </lineage>
</organism>
<reference evidence="10" key="1">
    <citation type="submission" date="2023-07" db="EMBL/GenBank/DDBJ databases">
        <title>Genome content predicts the carbon catabolic preferences of heterotrophic bacteria.</title>
        <authorList>
            <person name="Gralka M."/>
        </authorList>
    </citation>
    <scope>NUCLEOTIDE SEQUENCE</scope>
    <source>
        <strain evidence="10">G2M05</strain>
    </source>
</reference>
<gene>
    <name evidence="10" type="ORF">Q4568_10540</name>
</gene>
<dbReference type="Gene3D" id="1.20.1250.20">
    <property type="entry name" value="MFS general substrate transporter like domains"/>
    <property type="match status" value="1"/>
</dbReference>
<feature type="transmembrane region" description="Helical" evidence="8">
    <location>
        <begin position="107"/>
        <end position="125"/>
    </location>
</feature>
<dbReference type="CDD" id="cd17324">
    <property type="entry name" value="MFS_NepI_like"/>
    <property type="match status" value="1"/>
</dbReference>
<comment type="subcellular location">
    <subcellularLocation>
        <location evidence="1">Cell membrane</location>
        <topology evidence="1">Multi-pass membrane protein</topology>
    </subcellularLocation>
</comment>
<comment type="similarity">
    <text evidence="2">Belongs to the major facilitator superfamily.</text>
</comment>
<feature type="transmembrane region" description="Helical" evidence="8">
    <location>
        <begin position="281"/>
        <end position="302"/>
    </location>
</feature>
<proteinExistence type="inferred from homology"/>
<feature type="transmembrane region" description="Helical" evidence="8">
    <location>
        <begin position="50"/>
        <end position="69"/>
    </location>
</feature>
<keyword evidence="3" id="KW-0813">Transport</keyword>
<evidence type="ECO:0000256" key="6">
    <source>
        <dbReference type="ARBA" id="ARBA00022989"/>
    </source>
</evidence>
<feature type="transmembrane region" description="Helical" evidence="8">
    <location>
        <begin position="76"/>
        <end position="95"/>
    </location>
</feature>
<dbReference type="GO" id="GO:0022857">
    <property type="term" value="F:transmembrane transporter activity"/>
    <property type="evidence" value="ECO:0007669"/>
    <property type="project" value="InterPro"/>
</dbReference>
<evidence type="ECO:0000256" key="8">
    <source>
        <dbReference type="SAM" id="Phobius"/>
    </source>
</evidence>
<dbReference type="SUPFAM" id="SSF103473">
    <property type="entry name" value="MFS general substrate transporter"/>
    <property type="match status" value="1"/>
</dbReference>
<keyword evidence="4" id="KW-1003">Cell membrane</keyword>
<evidence type="ECO:0000259" key="9">
    <source>
        <dbReference type="PROSITE" id="PS50850"/>
    </source>
</evidence>
<name>A0AAW7Y886_9GAMM</name>
<evidence type="ECO:0000313" key="11">
    <source>
        <dbReference type="Proteomes" id="UP001170624"/>
    </source>
</evidence>
<keyword evidence="5 8" id="KW-0812">Transmembrane</keyword>
<feature type="transmembrane region" description="Helical" evidence="8">
    <location>
        <begin position="161"/>
        <end position="186"/>
    </location>
</feature>
<dbReference type="PROSITE" id="PS50850">
    <property type="entry name" value="MFS"/>
    <property type="match status" value="1"/>
</dbReference>
<dbReference type="PANTHER" id="PTHR43271">
    <property type="entry name" value="BLL2771 PROTEIN"/>
    <property type="match status" value="1"/>
</dbReference>
<feature type="domain" description="Major facilitator superfamily (MFS) profile" evidence="9">
    <location>
        <begin position="12"/>
        <end position="394"/>
    </location>
</feature>
<comment type="caution">
    <text evidence="10">The sequence shown here is derived from an EMBL/GenBank/DDBJ whole genome shotgun (WGS) entry which is preliminary data.</text>
</comment>
<dbReference type="InterPro" id="IPR020846">
    <property type="entry name" value="MFS_dom"/>
</dbReference>
<evidence type="ECO:0000256" key="7">
    <source>
        <dbReference type="ARBA" id="ARBA00023136"/>
    </source>
</evidence>
<feature type="transmembrane region" description="Helical" evidence="8">
    <location>
        <begin position="132"/>
        <end position="155"/>
    </location>
</feature>
<dbReference type="InterPro" id="IPR011701">
    <property type="entry name" value="MFS"/>
</dbReference>
<evidence type="ECO:0000256" key="4">
    <source>
        <dbReference type="ARBA" id="ARBA00022475"/>
    </source>
</evidence>
<evidence type="ECO:0000256" key="5">
    <source>
        <dbReference type="ARBA" id="ARBA00022692"/>
    </source>
</evidence>
<dbReference type="PANTHER" id="PTHR43271:SF1">
    <property type="entry name" value="INNER MEMBRANE TRANSPORT PROTEIN YNFM"/>
    <property type="match status" value="1"/>
</dbReference>
<dbReference type="RefSeq" id="WP_261857160.1">
    <property type="nucleotide sequence ID" value="NZ_AP024850.1"/>
</dbReference>
<dbReference type="GO" id="GO:0005886">
    <property type="term" value="C:plasma membrane"/>
    <property type="evidence" value="ECO:0007669"/>
    <property type="project" value="UniProtKB-SubCell"/>
</dbReference>
<dbReference type="EMBL" id="JAUOPU010000009">
    <property type="protein sequence ID" value="MDO6542974.1"/>
    <property type="molecule type" value="Genomic_DNA"/>
</dbReference>
<protein>
    <submittedName>
        <fullName evidence="10">MFS transporter</fullName>
    </submittedName>
</protein>
<dbReference type="Proteomes" id="UP001170624">
    <property type="component" value="Unassembled WGS sequence"/>
</dbReference>
<keyword evidence="6 8" id="KW-1133">Transmembrane helix</keyword>